<accession>A0A3S1BG45</accession>
<organism evidence="2 3">
    <name type="scientific">Elysia chlorotica</name>
    <name type="common">Eastern emerald elysia</name>
    <name type="synonym">Sea slug</name>
    <dbReference type="NCBI Taxonomy" id="188477"/>
    <lineage>
        <taxon>Eukaryota</taxon>
        <taxon>Metazoa</taxon>
        <taxon>Spiralia</taxon>
        <taxon>Lophotrochozoa</taxon>
        <taxon>Mollusca</taxon>
        <taxon>Gastropoda</taxon>
        <taxon>Heterobranchia</taxon>
        <taxon>Euthyneura</taxon>
        <taxon>Panpulmonata</taxon>
        <taxon>Sacoglossa</taxon>
        <taxon>Placobranchoidea</taxon>
        <taxon>Plakobranchidae</taxon>
        <taxon>Elysia</taxon>
    </lineage>
</organism>
<evidence type="ECO:0000313" key="2">
    <source>
        <dbReference type="EMBL" id="RUS80013.1"/>
    </source>
</evidence>
<sequence length="232" mass="25424">MYVSVETQAARGEKQATGPAIIFLISCKARLQAASGSCQADTRVRAQRVAASGEACWYFRLLGLLGWFNVQQQHYIGYIVDGPQDGRLAILCAATHETGRDTMTPVSAAHIILTPTQPVGNAIARIRTRDLLCGKPMFYPWATAPPPPFPVFQARHQHYIGYIVDGPQDGRLTILCAATHETGRGYDSCLSRSHYTDTDPTSRERNRQDSNSGPFASEADVLPLDHRAPQGK</sequence>
<keyword evidence="3" id="KW-1185">Reference proteome</keyword>
<feature type="compositionally biased region" description="Basic and acidic residues" evidence="1">
    <location>
        <begin position="223"/>
        <end position="232"/>
    </location>
</feature>
<feature type="region of interest" description="Disordered" evidence="1">
    <location>
        <begin position="187"/>
        <end position="232"/>
    </location>
</feature>
<reference evidence="2 3" key="1">
    <citation type="submission" date="2019-01" db="EMBL/GenBank/DDBJ databases">
        <title>A draft genome assembly of the solar-powered sea slug Elysia chlorotica.</title>
        <authorList>
            <person name="Cai H."/>
            <person name="Li Q."/>
            <person name="Fang X."/>
            <person name="Li J."/>
            <person name="Curtis N.E."/>
            <person name="Altenburger A."/>
            <person name="Shibata T."/>
            <person name="Feng M."/>
            <person name="Maeda T."/>
            <person name="Schwartz J.A."/>
            <person name="Shigenobu S."/>
            <person name="Lundholm N."/>
            <person name="Nishiyama T."/>
            <person name="Yang H."/>
            <person name="Hasebe M."/>
            <person name="Li S."/>
            <person name="Pierce S.K."/>
            <person name="Wang J."/>
        </authorList>
    </citation>
    <scope>NUCLEOTIDE SEQUENCE [LARGE SCALE GENOMIC DNA]</scope>
    <source>
        <strain evidence="2">EC2010</strain>
        <tissue evidence="2">Whole organism of an adult</tissue>
    </source>
</reference>
<protein>
    <submittedName>
        <fullName evidence="2">Uncharacterized protein</fullName>
    </submittedName>
</protein>
<evidence type="ECO:0000256" key="1">
    <source>
        <dbReference type="SAM" id="MobiDB-lite"/>
    </source>
</evidence>
<proteinExistence type="predicted"/>
<dbReference type="AlphaFoldDB" id="A0A3S1BG45"/>
<dbReference type="Proteomes" id="UP000271974">
    <property type="component" value="Unassembled WGS sequence"/>
</dbReference>
<comment type="caution">
    <text evidence="2">The sequence shown here is derived from an EMBL/GenBank/DDBJ whole genome shotgun (WGS) entry which is preliminary data.</text>
</comment>
<gene>
    <name evidence="2" type="ORF">EGW08_012221</name>
</gene>
<name>A0A3S1BG45_ELYCH</name>
<dbReference type="EMBL" id="RQTK01000415">
    <property type="protein sequence ID" value="RUS80013.1"/>
    <property type="molecule type" value="Genomic_DNA"/>
</dbReference>
<feature type="compositionally biased region" description="Basic and acidic residues" evidence="1">
    <location>
        <begin position="194"/>
        <end position="208"/>
    </location>
</feature>
<evidence type="ECO:0000313" key="3">
    <source>
        <dbReference type="Proteomes" id="UP000271974"/>
    </source>
</evidence>